<dbReference type="CDD" id="cd01949">
    <property type="entry name" value="GGDEF"/>
    <property type="match status" value="1"/>
</dbReference>
<dbReference type="InterPro" id="IPR000160">
    <property type="entry name" value="GGDEF_dom"/>
</dbReference>
<comment type="cofactor">
    <cofactor evidence="1">
        <name>Mg(2+)</name>
        <dbReference type="ChEBI" id="CHEBI:18420"/>
    </cofactor>
</comment>
<dbReference type="PANTHER" id="PTHR45138">
    <property type="entry name" value="REGULATORY COMPONENTS OF SENSORY TRANSDUCTION SYSTEM"/>
    <property type="match status" value="1"/>
</dbReference>
<dbReference type="Gene3D" id="3.30.70.270">
    <property type="match status" value="1"/>
</dbReference>
<dbReference type="Proteomes" id="UP000196027">
    <property type="component" value="Chromosome"/>
</dbReference>
<dbReference type="GO" id="GO:1902201">
    <property type="term" value="P:negative regulation of bacterial-type flagellum-dependent cell motility"/>
    <property type="evidence" value="ECO:0007669"/>
    <property type="project" value="TreeGrafter"/>
</dbReference>
<dbReference type="OrthoDB" id="9812260at2"/>
<dbReference type="InterPro" id="IPR043128">
    <property type="entry name" value="Rev_trsase/Diguanyl_cyclase"/>
</dbReference>
<feature type="domain" description="GGDEF" evidence="5">
    <location>
        <begin position="217"/>
        <end position="353"/>
    </location>
</feature>
<keyword evidence="7" id="KW-1185">Reference proteome</keyword>
<feature type="transmembrane region" description="Helical" evidence="4">
    <location>
        <begin position="34"/>
        <end position="54"/>
    </location>
</feature>
<name>A0A1Y0I2U3_9GAMM</name>
<dbReference type="PROSITE" id="PS50887">
    <property type="entry name" value="GGDEF"/>
    <property type="match status" value="1"/>
</dbReference>
<reference evidence="6 7" key="1">
    <citation type="submission" date="2017-05" db="EMBL/GenBank/DDBJ databases">
        <title>Genomic insights into alkan degradation activity of Oleiphilus messinensis.</title>
        <authorList>
            <person name="Kozyavkin S.A."/>
            <person name="Slesarev A.I."/>
            <person name="Golyshin P.N."/>
            <person name="Korzhenkov A."/>
            <person name="Golyshina O.N."/>
            <person name="Toshchakov S.V."/>
        </authorList>
    </citation>
    <scope>NUCLEOTIDE SEQUENCE [LARGE SCALE GENOMIC DNA]</scope>
    <source>
        <strain evidence="6 7">ME102</strain>
    </source>
</reference>
<keyword evidence="4" id="KW-0812">Transmembrane</keyword>
<evidence type="ECO:0000256" key="2">
    <source>
        <dbReference type="ARBA" id="ARBA00012528"/>
    </source>
</evidence>
<dbReference type="AlphaFoldDB" id="A0A1Y0I2U3"/>
<evidence type="ECO:0000256" key="3">
    <source>
        <dbReference type="ARBA" id="ARBA00034247"/>
    </source>
</evidence>
<evidence type="ECO:0000259" key="5">
    <source>
        <dbReference type="PROSITE" id="PS50887"/>
    </source>
</evidence>
<dbReference type="Pfam" id="PF00990">
    <property type="entry name" value="GGDEF"/>
    <property type="match status" value="1"/>
</dbReference>
<organism evidence="6 7">
    <name type="scientific">Oleiphilus messinensis</name>
    <dbReference type="NCBI Taxonomy" id="141451"/>
    <lineage>
        <taxon>Bacteria</taxon>
        <taxon>Pseudomonadati</taxon>
        <taxon>Pseudomonadota</taxon>
        <taxon>Gammaproteobacteria</taxon>
        <taxon>Oceanospirillales</taxon>
        <taxon>Oleiphilaceae</taxon>
        <taxon>Oleiphilus</taxon>
    </lineage>
</organism>
<dbReference type="GO" id="GO:0005886">
    <property type="term" value="C:plasma membrane"/>
    <property type="evidence" value="ECO:0007669"/>
    <property type="project" value="TreeGrafter"/>
</dbReference>
<feature type="transmembrane region" description="Helical" evidence="4">
    <location>
        <begin position="92"/>
        <end position="116"/>
    </location>
</feature>
<proteinExistence type="predicted"/>
<sequence length="362" mass="40145">MVKPEGQEPEQFNPQPQQTLVTPSEIILQTRQQFSTYIHVLATLLVLPFALLQFSQGNMLLTLAILVFALYNSVVAYVLFKHQHYLFNGWGLVLLSSGLVLYSCTLNGLIGLLWAYPAIATYFLLLPLRQATIGALIFFSAVTTIAMLTQDPTIAIRLVATQLLCIGFAVMFSWLLTAQQRKLVSIATTDPLTGCSNRLELNAALEESTYSRHRYQIPSSLIILDLDHFKQVNDSIGHTEGDRLLKALAKLLTSRLRVSDKLFRYGGEEFIALLPNTRLIDAHTLAEALRTGVEDGKFQLSASKLKPPQRITISAGVAEINAGEGWENWLMRADEALYQAKHQGRNIVVVSPNLSPKPVSLG</sequence>
<dbReference type="EC" id="2.7.7.65" evidence="2"/>
<dbReference type="FunFam" id="3.30.70.270:FF:000001">
    <property type="entry name" value="Diguanylate cyclase domain protein"/>
    <property type="match status" value="1"/>
</dbReference>
<dbReference type="InterPro" id="IPR029787">
    <property type="entry name" value="Nucleotide_cyclase"/>
</dbReference>
<comment type="catalytic activity">
    <reaction evidence="3">
        <text>2 GTP = 3',3'-c-di-GMP + 2 diphosphate</text>
        <dbReference type="Rhea" id="RHEA:24898"/>
        <dbReference type="ChEBI" id="CHEBI:33019"/>
        <dbReference type="ChEBI" id="CHEBI:37565"/>
        <dbReference type="ChEBI" id="CHEBI:58805"/>
        <dbReference type="EC" id="2.7.7.65"/>
    </reaction>
</comment>
<dbReference type="GO" id="GO:0052621">
    <property type="term" value="F:diguanylate cyclase activity"/>
    <property type="evidence" value="ECO:0007669"/>
    <property type="project" value="UniProtKB-EC"/>
</dbReference>
<evidence type="ECO:0000256" key="4">
    <source>
        <dbReference type="SAM" id="Phobius"/>
    </source>
</evidence>
<evidence type="ECO:0000313" key="6">
    <source>
        <dbReference type="EMBL" id="ARU54529.1"/>
    </source>
</evidence>
<protein>
    <recommendedName>
        <fullName evidence="2">diguanylate cyclase</fullName>
        <ecNumber evidence="2">2.7.7.65</ecNumber>
    </recommendedName>
</protein>
<evidence type="ECO:0000256" key="1">
    <source>
        <dbReference type="ARBA" id="ARBA00001946"/>
    </source>
</evidence>
<dbReference type="NCBIfam" id="TIGR00254">
    <property type="entry name" value="GGDEF"/>
    <property type="match status" value="1"/>
</dbReference>
<feature type="transmembrane region" description="Helical" evidence="4">
    <location>
        <begin position="60"/>
        <end position="80"/>
    </location>
</feature>
<keyword evidence="4" id="KW-1133">Transmembrane helix</keyword>
<dbReference type="PANTHER" id="PTHR45138:SF9">
    <property type="entry name" value="DIGUANYLATE CYCLASE DGCM-RELATED"/>
    <property type="match status" value="1"/>
</dbReference>
<dbReference type="InterPro" id="IPR050469">
    <property type="entry name" value="Diguanylate_Cyclase"/>
</dbReference>
<dbReference type="SUPFAM" id="SSF55073">
    <property type="entry name" value="Nucleotide cyclase"/>
    <property type="match status" value="1"/>
</dbReference>
<keyword evidence="4" id="KW-0472">Membrane</keyword>
<dbReference type="SMART" id="SM00267">
    <property type="entry name" value="GGDEF"/>
    <property type="match status" value="1"/>
</dbReference>
<feature type="transmembrane region" description="Helical" evidence="4">
    <location>
        <begin position="155"/>
        <end position="176"/>
    </location>
</feature>
<dbReference type="RefSeq" id="WP_157678108.1">
    <property type="nucleotide sequence ID" value="NZ_CP021425.1"/>
</dbReference>
<evidence type="ECO:0000313" key="7">
    <source>
        <dbReference type="Proteomes" id="UP000196027"/>
    </source>
</evidence>
<feature type="transmembrane region" description="Helical" evidence="4">
    <location>
        <begin position="128"/>
        <end position="148"/>
    </location>
</feature>
<dbReference type="GO" id="GO:0043709">
    <property type="term" value="P:cell adhesion involved in single-species biofilm formation"/>
    <property type="evidence" value="ECO:0007669"/>
    <property type="project" value="TreeGrafter"/>
</dbReference>
<accession>A0A1Y0I2U3</accession>
<dbReference type="EMBL" id="CP021425">
    <property type="protein sequence ID" value="ARU54529.1"/>
    <property type="molecule type" value="Genomic_DNA"/>
</dbReference>
<dbReference type="KEGG" id="ome:OLMES_0425"/>
<gene>
    <name evidence="6" type="ORF">OLMES_0425</name>
</gene>